<dbReference type="EMBL" id="PYGA01000013">
    <property type="protein sequence ID" value="PSK95875.1"/>
    <property type="molecule type" value="Genomic_DNA"/>
</dbReference>
<accession>A0A2P8DF86</accession>
<dbReference type="CDD" id="cd00081">
    <property type="entry name" value="Hint"/>
    <property type="match status" value="1"/>
</dbReference>
<proteinExistence type="predicted"/>
<dbReference type="SUPFAM" id="SSF51294">
    <property type="entry name" value="Hedgehog/intein (Hint) domain"/>
    <property type="match status" value="1"/>
</dbReference>
<evidence type="ECO:0000313" key="5">
    <source>
        <dbReference type="EMBL" id="PSK95875.1"/>
    </source>
</evidence>
<evidence type="ECO:0000256" key="2">
    <source>
        <dbReference type="SAM" id="MobiDB-lite"/>
    </source>
</evidence>
<dbReference type="AlphaFoldDB" id="A0A2P8DF86"/>
<feature type="domain" description="Hint" evidence="4">
    <location>
        <begin position="209"/>
        <end position="311"/>
    </location>
</feature>
<feature type="region of interest" description="Disordered" evidence="2">
    <location>
        <begin position="405"/>
        <end position="438"/>
    </location>
</feature>
<feature type="transmembrane region" description="Helical" evidence="3">
    <location>
        <begin position="16"/>
        <end position="35"/>
    </location>
</feature>
<protein>
    <submittedName>
        <fullName evidence="5">Pretoxin HINT domain-containing protein</fullName>
    </submittedName>
</protein>
<organism evidence="5 6">
    <name type="scientific">Murinocardiopsis flavida</name>
    <dbReference type="NCBI Taxonomy" id="645275"/>
    <lineage>
        <taxon>Bacteria</taxon>
        <taxon>Bacillati</taxon>
        <taxon>Actinomycetota</taxon>
        <taxon>Actinomycetes</taxon>
        <taxon>Streptosporangiales</taxon>
        <taxon>Nocardiopsidaceae</taxon>
        <taxon>Murinocardiopsis</taxon>
    </lineage>
</organism>
<gene>
    <name evidence="5" type="ORF">CLV63_11338</name>
</gene>
<dbReference type="Proteomes" id="UP000240542">
    <property type="component" value="Unassembled WGS sequence"/>
</dbReference>
<dbReference type="InterPro" id="IPR036844">
    <property type="entry name" value="Hint_dom_sf"/>
</dbReference>
<feature type="coiled-coil region" evidence="1">
    <location>
        <begin position="95"/>
        <end position="122"/>
    </location>
</feature>
<comment type="caution">
    <text evidence="5">The sequence shown here is derived from an EMBL/GenBank/DDBJ whole genome shotgun (WGS) entry which is preliminary data.</text>
</comment>
<dbReference type="RefSeq" id="WP_106584336.1">
    <property type="nucleotide sequence ID" value="NZ_PYGA01000013.1"/>
</dbReference>
<keyword evidence="3" id="KW-1133">Transmembrane helix</keyword>
<evidence type="ECO:0000256" key="1">
    <source>
        <dbReference type="SAM" id="Coils"/>
    </source>
</evidence>
<evidence type="ECO:0000313" key="6">
    <source>
        <dbReference type="Proteomes" id="UP000240542"/>
    </source>
</evidence>
<reference evidence="5 6" key="1">
    <citation type="submission" date="2018-03" db="EMBL/GenBank/DDBJ databases">
        <title>Genomic Encyclopedia of Archaeal and Bacterial Type Strains, Phase II (KMG-II): from individual species to whole genera.</title>
        <authorList>
            <person name="Goeker M."/>
        </authorList>
    </citation>
    <scope>NUCLEOTIDE SEQUENCE [LARGE SCALE GENOMIC DNA]</scope>
    <source>
        <strain evidence="5 6">DSM 45312</strain>
    </source>
</reference>
<dbReference type="Pfam" id="PF07591">
    <property type="entry name" value="PT-HINT"/>
    <property type="match status" value="1"/>
</dbReference>
<name>A0A2P8DF86_9ACTN</name>
<feature type="compositionally biased region" description="Gly residues" evidence="2">
    <location>
        <begin position="66"/>
        <end position="76"/>
    </location>
</feature>
<evidence type="ECO:0000259" key="4">
    <source>
        <dbReference type="SMART" id="SM00306"/>
    </source>
</evidence>
<dbReference type="Gene3D" id="2.170.16.10">
    <property type="entry name" value="Hedgehog/Intein (Hint) domain"/>
    <property type="match status" value="1"/>
</dbReference>
<dbReference type="OrthoDB" id="582519at2"/>
<feature type="region of interest" description="Disordered" evidence="2">
    <location>
        <begin position="58"/>
        <end position="95"/>
    </location>
</feature>
<sequence>MRWVWRAESGAGKIEYGALIVLAAVIVVGLLAVGLPTSVTQGTSRALCALFDGPECDEPRPRAGEGAPGGGGGGAPQSGPDALQGRQNPADQGGIADAQRDLGQAERDAAAAENDLNGIDEELIGIVEGLIGIEDIKKCFNEGDIGSCLMALVSVLPFSKIFKALSKIPRVISLFNRFRRASKAADDAKGKGDDARRRLDEALAACRKPNSFIPGTPVLMADGSRSPIEDVAPGDRVLAFDPATGEEGPRTVTGLIEGRGAKSLVDIGVTDGSGTTARLTATAQHPFWAPGSARWIDAADLAAGTRLRSASGEWPRVTAADRRTARDQRVHNLSVAGLHTYYVSPGGVDILVHNDECIPAGFDDEGEKYVRGKHVEGGPNVTSDKSVFGRDEDLDALVDKANDVELRGPNKDGNYERDVDAGRPIGRKSADNGGESTSRYRVVQDKYGAIITMHPL</sequence>
<feature type="compositionally biased region" description="Basic and acidic residues" evidence="2">
    <location>
        <begin position="405"/>
        <end position="421"/>
    </location>
</feature>
<evidence type="ECO:0000256" key="3">
    <source>
        <dbReference type="SAM" id="Phobius"/>
    </source>
</evidence>
<keyword evidence="6" id="KW-1185">Reference proteome</keyword>
<dbReference type="InterPro" id="IPR003587">
    <property type="entry name" value="Hint_dom_N"/>
</dbReference>
<dbReference type="SMART" id="SM00306">
    <property type="entry name" value="HintN"/>
    <property type="match status" value="1"/>
</dbReference>
<keyword evidence="3" id="KW-0472">Membrane</keyword>
<keyword evidence="3" id="KW-0812">Transmembrane</keyword>
<keyword evidence="1" id="KW-0175">Coiled coil</keyword>